<protein>
    <submittedName>
        <fullName evidence="1">Cytochrome C biogenesis protein</fullName>
    </submittedName>
</protein>
<name>A0A3D8YIQ2_STAPS</name>
<dbReference type="Proteomes" id="UP000256409">
    <property type="component" value="Unassembled WGS sequence"/>
</dbReference>
<feature type="non-terminal residue" evidence="1">
    <location>
        <position position="1"/>
    </location>
</feature>
<dbReference type="OrthoDB" id="9814290at2"/>
<feature type="non-terminal residue" evidence="1">
    <location>
        <position position="105"/>
    </location>
</feature>
<evidence type="ECO:0000313" key="1">
    <source>
        <dbReference type="EMBL" id="REA79082.1"/>
    </source>
</evidence>
<reference evidence="2" key="1">
    <citation type="journal article" date="2018" name="Vet. Microbiol.">
        <title>Molecular epidemiology of methicillin-resistant staphylococci amongst veterinary personnel, personnel-owned pets, patients and the hospital environment of two companion animal veterinary hospitals.</title>
        <authorList>
            <person name="Worthing K.A."/>
            <person name="Brown J."/>
            <person name="Gerber L."/>
            <person name="Abraham S."/>
            <person name="Trott D."/>
            <person name="Norris J.M."/>
        </authorList>
    </citation>
    <scope>NUCLEOTIDE SEQUENCE [LARGE SCALE GENOMIC DNA]</scope>
    <source>
        <strain evidence="2">ST496-2</strain>
    </source>
</reference>
<organism evidence="1 2">
    <name type="scientific">Staphylococcus pseudintermedius</name>
    <dbReference type="NCBI Taxonomy" id="283734"/>
    <lineage>
        <taxon>Bacteria</taxon>
        <taxon>Bacillati</taxon>
        <taxon>Bacillota</taxon>
        <taxon>Bacilli</taxon>
        <taxon>Bacillales</taxon>
        <taxon>Staphylococcaceae</taxon>
        <taxon>Staphylococcus</taxon>
        <taxon>Staphylococcus intermedius group</taxon>
    </lineage>
</organism>
<accession>A0A3D8YIQ2</accession>
<evidence type="ECO:0000313" key="2">
    <source>
        <dbReference type="Proteomes" id="UP000256409"/>
    </source>
</evidence>
<gene>
    <name evidence="1" type="ORF">DV961_14480</name>
</gene>
<dbReference type="EMBL" id="QQPC01000379">
    <property type="protein sequence ID" value="REA79082.1"/>
    <property type="molecule type" value="Genomic_DNA"/>
</dbReference>
<sequence>TLDHKPLILEPLEIYKQNAIKKDDATILVLKATYNGVSHKFNLIKNNRNEGIEESEVFKDDKLSLSFGSAYIELPFQIKLKRFELERYAGSMSPSSYASEVEVLK</sequence>
<dbReference type="AlphaFoldDB" id="A0A3D8YIQ2"/>
<proteinExistence type="predicted"/>
<comment type="caution">
    <text evidence="1">The sequence shown here is derived from an EMBL/GenBank/DDBJ whole genome shotgun (WGS) entry which is preliminary data.</text>
</comment>